<dbReference type="EC" id="5.4.99.28" evidence="8"/>
<evidence type="ECO:0000256" key="10">
    <source>
        <dbReference type="ARBA" id="ARBA00039988"/>
    </source>
</evidence>
<evidence type="ECO:0000259" key="16">
    <source>
        <dbReference type="Pfam" id="PF00849"/>
    </source>
</evidence>
<dbReference type="InterPro" id="IPR050188">
    <property type="entry name" value="RluA_PseudoU_synthase"/>
</dbReference>
<evidence type="ECO:0000256" key="14">
    <source>
        <dbReference type="ARBA" id="ARBA00042883"/>
    </source>
</evidence>
<evidence type="ECO:0000256" key="15">
    <source>
        <dbReference type="ARBA" id="ARBA00043143"/>
    </source>
</evidence>
<evidence type="ECO:0000256" key="12">
    <source>
        <dbReference type="ARBA" id="ARBA00042372"/>
    </source>
</evidence>
<evidence type="ECO:0000256" key="8">
    <source>
        <dbReference type="ARBA" id="ARBA00038944"/>
    </source>
</evidence>
<dbReference type="InterPro" id="IPR006145">
    <property type="entry name" value="PsdUridine_synth_RsuA/RluA"/>
</dbReference>
<protein>
    <recommendedName>
        <fullName evidence="10">Dual-specificity RNA pseudouridine synthase RluA</fullName>
        <ecNumber evidence="8">5.4.99.28</ecNumber>
        <ecNumber evidence="9">5.4.99.29</ecNumber>
    </recommendedName>
    <alternativeName>
        <fullName evidence="11">23S rRNA pseudouridine(746) synthase</fullName>
    </alternativeName>
    <alternativeName>
        <fullName evidence="14">Ribosomal large subunit pseudouridine synthase A</fullName>
    </alternativeName>
    <alternativeName>
        <fullName evidence="13">rRNA pseudouridylate synthase A</fullName>
    </alternativeName>
    <alternativeName>
        <fullName evidence="15">rRNA-uridine isomerase A</fullName>
    </alternativeName>
    <alternativeName>
        <fullName evidence="12">tRNA pseudouridine(32) synthase</fullName>
    </alternativeName>
</protein>
<evidence type="ECO:0000256" key="3">
    <source>
        <dbReference type="ARBA" id="ARBA00022694"/>
    </source>
</evidence>
<evidence type="ECO:0000256" key="13">
    <source>
        <dbReference type="ARBA" id="ARBA00042844"/>
    </source>
</evidence>
<evidence type="ECO:0000256" key="11">
    <source>
        <dbReference type="ARBA" id="ARBA00041266"/>
    </source>
</evidence>
<dbReference type="PANTHER" id="PTHR21600">
    <property type="entry name" value="MITOCHONDRIAL RNA PSEUDOURIDINE SYNTHASE"/>
    <property type="match status" value="1"/>
</dbReference>
<dbReference type="EMBL" id="FNQP01000020">
    <property type="protein sequence ID" value="SEA95099.1"/>
    <property type="molecule type" value="Genomic_DNA"/>
</dbReference>
<sequence>MLYIMTQRLVSTECDLILYTPPAHTGLNILYIDEAMIVVDKPTGLLSVPGRGADKQDCMIARVQAEFPDALIVHRLDMGTSGIMVMARGKAMERALSILFQTRQVHKRYVAVVAGQVSPTRGEIRLPLLTDWPNRPRQMVSFMLGKASCTRYQVIDVDKENDTTRVELEPITGRTHQLRVHLQALGHPILGDELYAIAAVCAKAQRLLLHAAWVRLPHPLSADILTIHSPIPF</sequence>
<accession>A0A1H4FCN0</accession>
<dbReference type="PROSITE" id="PS01129">
    <property type="entry name" value="PSI_RLU"/>
    <property type="match status" value="1"/>
</dbReference>
<dbReference type="Pfam" id="PF00849">
    <property type="entry name" value="PseudoU_synth_2"/>
    <property type="match status" value="1"/>
</dbReference>
<comment type="similarity">
    <text evidence="1">Belongs to the pseudouridine synthase RluA family.</text>
</comment>
<dbReference type="CDD" id="cd02869">
    <property type="entry name" value="PseudoU_synth_RluA_like"/>
    <property type="match status" value="1"/>
</dbReference>
<dbReference type="GO" id="GO:0160151">
    <property type="term" value="F:tRNA pseudouridine(32) synthase activity"/>
    <property type="evidence" value="ECO:0007669"/>
    <property type="project" value="UniProtKB-EC"/>
</dbReference>
<dbReference type="SUPFAM" id="SSF55120">
    <property type="entry name" value="Pseudouridine synthase"/>
    <property type="match status" value="1"/>
</dbReference>
<comment type="function">
    <text evidence="7">Dual specificity enzyme that catalyzes the synthesis of pseudouridine from uracil-746 in 23S ribosomal RNA and from uracil-32 in the anticodon stem and loop of transfer RNAs.</text>
</comment>
<dbReference type="Gene3D" id="3.30.2350.10">
    <property type="entry name" value="Pseudouridine synthase"/>
    <property type="match status" value="1"/>
</dbReference>
<dbReference type="InterPro" id="IPR006224">
    <property type="entry name" value="PsdUridine_synth_RluA-like_CS"/>
</dbReference>
<dbReference type="RefSeq" id="WP_245707045.1">
    <property type="nucleotide sequence ID" value="NZ_FNQP01000020.1"/>
</dbReference>
<comment type="catalytic activity">
    <reaction evidence="5">
        <text>uridine(32) in tRNA = pseudouridine(32) in tRNA</text>
        <dbReference type="Rhea" id="RHEA:42544"/>
        <dbReference type="Rhea" id="RHEA-COMP:10107"/>
        <dbReference type="Rhea" id="RHEA-COMP:10108"/>
        <dbReference type="ChEBI" id="CHEBI:65314"/>
        <dbReference type="ChEBI" id="CHEBI:65315"/>
        <dbReference type="EC" id="5.4.99.28"/>
    </reaction>
</comment>
<dbReference type="InterPro" id="IPR020103">
    <property type="entry name" value="PsdUridine_synth_cat_dom_sf"/>
</dbReference>
<evidence type="ECO:0000256" key="5">
    <source>
        <dbReference type="ARBA" id="ARBA00036184"/>
    </source>
</evidence>
<keyword evidence="2" id="KW-0698">rRNA processing</keyword>
<reference evidence="17 18" key="1">
    <citation type="submission" date="2016-10" db="EMBL/GenBank/DDBJ databases">
        <authorList>
            <person name="de Groot N.N."/>
        </authorList>
    </citation>
    <scope>NUCLEOTIDE SEQUENCE [LARGE SCALE GENOMIC DNA]</scope>
    <source>
        <strain evidence="17 18">DSM 21228</strain>
    </source>
</reference>
<evidence type="ECO:0000256" key="1">
    <source>
        <dbReference type="ARBA" id="ARBA00010876"/>
    </source>
</evidence>
<dbReference type="EC" id="5.4.99.29" evidence="9"/>
<feature type="domain" description="Pseudouridine synthase RsuA/RluA-like" evidence="16">
    <location>
        <begin position="36"/>
        <end position="184"/>
    </location>
</feature>
<dbReference type="STRING" id="525918.SAMN05660964_02915"/>
<dbReference type="GO" id="GO:0160142">
    <property type="term" value="F:23S rRNA pseudouridine(746) synthase activity"/>
    <property type="evidence" value="ECO:0007669"/>
    <property type="project" value="UniProtKB-EC"/>
</dbReference>
<evidence type="ECO:0000256" key="9">
    <source>
        <dbReference type="ARBA" id="ARBA00038945"/>
    </source>
</evidence>
<gene>
    <name evidence="17" type="ORF">SAMN05660964_02915</name>
</gene>
<keyword evidence="18" id="KW-1185">Reference proteome</keyword>
<organism evidence="17 18">
    <name type="scientific">Thiothrix caldifontis</name>
    <dbReference type="NCBI Taxonomy" id="525918"/>
    <lineage>
        <taxon>Bacteria</taxon>
        <taxon>Pseudomonadati</taxon>
        <taxon>Pseudomonadota</taxon>
        <taxon>Gammaproteobacteria</taxon>
        <taxon>Thiotrichales</taxon>
        <taxon>Thiotrichaceae</taxon>
        <taxon>Thiothrix</taxon>
    </lineage>
</organism>
<proteinExistence type="inferred from homology"/>
<keyword evidence="3" id="KW-0819">tRNA processing</keyword>
<evidence type="ECO:0000313" key="17">
    <source>
        <dbReference type="EMBL" id="SEA95099.1"/>
    </source>
</evidence>
<dbReference type="AlphaFoldDB" id="A0A1H4FCN0"/>
<evidence type="ECO:0000313" key="18">
    <source>
        <dbReference type="Proteomes" id="UP000199397"/>
    </source>
</evidence>
<evidence type="ECO:0000256" key="4">
    <source>
        <dbReference type="ARBA" id="ARBA00023235"/>
    </source>
</evidence>
<name>A0A1H4FCN0_9GAMM</name>
<dbReference type="PANTHER" id="PTHR21600:SF91">
    <property type="entry name" value="DUAL-SPECIFICITY RNA PSEUDOURIDINE SYNTHASE RLUA"/>
    <property type="match status" value="1"/>
</dbReference>
<dbReference type="GO" id="GO:0003723">
    <property type="term" value="F:RNA binding"/>
    <property type="evidence" value="ECO:0007669"/>
    <property type="project" value="InterPro"/>
</dbReference>
<keyword evidence="4" id="KW-0413">Isomerase</keyword>
<dbReference type="GO" id="GO:0000455">
    <property type="term" value="P:enzyme-directed rRNA pseudouridine synthesis"/>
    <property type="evidence" value="ECO:0007669"/>
    <property type="project" value="TreeGrafter"/>
</dbReference>
<evidence type="ECO:0000256" key="2">
    <source>
        <dbReference type="ARBA" id="ARBA00022552"/>
    </source>
</evidence>
<comment type="catalytic activity">
    <reaction evidence="6">
        <text>uridine(746) in 23S rRNA = pseudouridine(746) in 23S rRNA</text>
        <dbReference type="Rhea" id="RHEA:42548"/>
        <dbReference type="Rhea" id="RHEA-COMP:10109"/>
        <dbReference type="Rhea" id="RHEA-COMP:10110"/>
        <dbReference type="ChEBI" id="CHEBI:65314"/>
        <dbReference type="ChEBI" id="CHEBI:65315"/>
        <dbReference type="EC" id="5.4.99.29"/>
    </reaction>
</comment>
<dbReference type="GO" id="GO:0008033">
    <property type="term" value="P:tRNA processing"/>
    <property type="evidence" value="ECO:0007669"/>
    <property type="project" value="UniProtKB-KW"/>
</dbReference>
<dbReference type="Proteomes" id="UP000199397">
    <property type="component" value="Unassembled WGS sequence"/>
</dbReference>
<evidence type="ECO:0000256" key="6">
    <source>
        <dbReference type="ARBA" id="ARBA00036916"/>
    </source>
</evidence>
<evidence type="ECO:0000256" key="7">
    <source>
        <dbReference type="ARBA" id="ARBA00037305"/>
    </source>
</evidence>